<keyword evidence="2" id="KW-0723">Serine/threonine-protein kinase</keyword>
<dbReference type="Gene3D" id="1.10.510.10">
    <property type="entry name" value="Transferase(Phosphotransferase) domain 1"/>
    <property type="match status" value="1"/>
</dbReference>
<dbReference type="GO" id="GO:0004674">
    <property type="term" value="F:protein serine/threonine kinase activity"/>
    <property type="evidence" value="ECO:0007669"/>
    <property type="project" value="UniProtKB-KW"/>
</dbReference>
<dbReference type="EMBL" id="VJMH01005394">
    <property type="protein sequence ID" value="KAF0696462.1"/>
    <property type="molecule type" value="Genomic_DNA"/>
</dbReference>
<accession>A0A485KWH1</accession>
<protein>
    <recommendedName>
        <fullName evidence="1">non-specific serine/threonine protein kinase</fullName>
        <ecNumber evidence="1">2.7.11.1</ecNumber>
    </recommendedName>
</protein>
<evidence type="ECO:0000256" key="4">
    <source>
        <dbReference type="ARBA" id="ARBA00022741"/>
    </source>
</evidence>
<evidence type="ECO:0000256" key="2">
    <source>
        <dbReference type="ARBA" id="ARBA00022527"/>
    </source>
</evidence>
<dbReference type="PROSITE" id="PS50011">
    <property type="entry name" value="PROTEIN_KINASE_DOM"/>
    <property type="match status" value="1"/>
</dbReference>
<dbReference type="EMBL" id="CAADRA010005415">
    <property type="protein sequence ID" value="VFT89632.1"/>
    <property type="molecule type" value="Genomic_DNA"/>
</dbReference>
<gene>
    <name evidence="12" type="primary">Aste57867_12783</name>
    <name evidence="11" type="ORF">As57867_012735</name>
    <name evidence="12" type="ORF">ASTE57867_12783</name>
</gene>
<dbReference type="EC" id="2.7.11.1" evidence="1"/>
<dbReference type="Proteomes" id="UP000332933">
    <property type="component" value="Unassembled WGS sequence"/>
</dbReference>
<dbReference type="SMART" id="SM00220">
    <property type="entry name" value="S_TKc"/>
    <property type="match status" value="1"/>
</dbReference>
<evidence type="ECO:0000256" key="9">
    <source>
        <dbReference type="SAM" id="MobiDB-lite"/>
    </source>
</evidence>
<evidence type="ECO:0000256" key="3">
    <source>
        <dbReference type="ARBA" id="ARBA00022679"/>
    </source>
</evidence>
<keyword evidence="6" id="KW-0067">ATP-binding</keyword>
<feature type="compositionally biased region" description="Pro residues" evidence="9">
    <location>
        <begin position="517"/>
        <end position="529"/>
    </location>
</feature>
<dbReference type="PROSITE" id="PS00108">
    <property type="entry name" value="PROTEIN_KINASE_ST"/>
    <property type="match status" value="1"/>
</dbReference>
<dbReference type="InterPro" id="IPR000719">
    <property type="entry name" value="Prot_kinase_dom"/>
</dbReference>
<proteinExistence type="predicted"/>
<dbReference type="PANTHER" id="PTHR44899:SF3">
    <property type="entry name" value="SERINE_THREONINE-PROTEIN KINASE NEK1"/>
    <property type="match status" value="1"/>
</dbReference>
<dbReference type="OrthoDB" id="248923at2759"/>
<dbReference type="AlphaFoldDB" id="A0A485KWH1"/>
<evidence type="ECO:0000256" key="5">
    <source>
        <dbReference type="ARBA" id="ARBA00022777"/>
    </source>
</evidence>
<dbReference type="CDD" id="cd08215">
    <property type="entry name" value="STKc_Nek"/>
    <property type="match status" value="1"/>
</dbReference>
<sequence length="569" mass="62695">MLRWPLHCLPSKCPPHVMDIVSFGNVQCFDESKENHEEIYLRVLGIADYLYTGTKNRRHSGQGPMSAHAAVSSLAVCNAVGSLTDYEAIRQLGSGIYGDVYLCNRKRDNEIVCVKHVDLASLSAAQTTACWNEVRVCERLHHPNIVTYYSAFVDTGVSVLAIEMEFCDGGDLSEWLYAHHQDIDEAAVVSLFVQICLGVHHMHRCCVLHRDLKPKNIFVFDNGRAVVGDFGISKCLETSSGLAQTLVGSPSYMCPEVFEGKPYGFKADIWSLGCILYELLTGRCPFRASSYPALVQKITSCDYDPLSPAIRLPLRHLVATMLSLRAEDRPTVDTVLALPSLEPFVEAHVASGHKYFQEPMQPSMRLILQEQFTALVETIDGRVTKVSSKDQSQLPPKDIKSFVKSKKLATVLDSSLDSKAIVQLRALQNAKRYNNQRVGVSKSNRKTAMDLPLCQIHLTQFDERCATPLASLLPPPPHTSARGLQKQRSSKVIVATDDPKPNSPRRTLHPKKLRGVSPPPPPTVGIRPPKPVVSSSLVLGVNPLAVGGASAMQVVGHQIKSVTKHQQQT</sequence>
<dbReference type="SUPFAM" id="SSF56112">
    <property type="entry name" value="Protein kinase-like (PK-like)"/>
    <property type="match status" value="1"/>
</dbReference>
<evidence type="ECO:0000313" key="11">
    <source>
        <dbReference type="EMBL" id="KAF0696462.1"/>
    </source>
</evidence>
<reference evidence="11" key="2">
    <citation type="submission" date="2019-06" db="EMBL/GenBank/DDBJ databases">
        <title>Genomics analysis of Aphanomyces spp. identifies a new class of oomycete effector associated with host adaptation.</title>
        <authorList>
            <person name="Gaulin E."/>
        </authorList>
    </citation>
    <scope>NUCLEOTIDE SEQUENCE</scope>
    <source>
        <strain evidence="11">CBS 578.67</strain>
    </source>
</reference>
<evidence type="ECO:0000256" key="8">
    <source>
        <dbReference type="ARBA" id="ARBA00048679"/>
    </source>
</evidence>
<name>A0A485KWH1_9STRA</name>
<evidence type="ECO:0000256" key="6">
    <source>
        <dbReference type="ARBA" id="ARBA00022840"/>
    </source>
</evidence>
<feature type="region of interest" description="Disordered" evidence="9">
    <location>
        <begin position="469"/>
        <end position="529"/>
    </location>
</feature>
<evidence type="ECO:0000259" key="10">
    <source>
        <dbReference type="PROSITE" id="PS50011"/>
    </source>
</evidence>
<dbReference type="PANTHER" id="PTHR44899">
    <property type="entry name" value="CAMK FAMILY PROTEIN KINASE"/>
    <property type="match status" value="1"/>
</dbReference>
<evidence type="ECO:0000313" key="12">
    <source>
        <dbReference type="EMBL" id="VFT89632.1"/>
    </source>
</evidence>
<keyword evidence="5" id="KW-0418">Kinase</keyword>
<evidence type="ECO:0000256" key="1">
    <source>
        <dbReference type="ARBA" id="ARBA00012513"/>
    </source>
</evidence>
<dbReference type="InterPro" id="IPR051131">
    <property type="entry name" value="NEK_Ser/Thr_kinase_NIMA"/>
</dbReference>
<keyword evidence="3" id="KW-0808">Transferase</keyword>
<keyword evidence="4" id="KW-0547">Nucleotide-binding</keyword>
<dbReference type="InterPro" id="IPR008271">
    <property type="entry name" value="Ser/Thr_kinase_AS"/>
</dbReference>
<feature type="domain" description="Protein kinase" evidence="10">
    <location>
        <begin position="86"/>
        <end position="345"/>
    </location>
</feature>
<keyword evidence="13" id="KW-1185">Reference proteome</keyword>
<dbReference type="GO" id="GO:0005524">
    <property type="term" value="F:ATP binding"/>
    <property type="evidence" value="ECO:0007669"/>
    <property type="project" value="UniProtKB-KW"/>
</dbReference>
<comment type="catalytic activity">
    <reaction evidence="8">
        <text>L-seryl-[protein] + ATP = O-phospho-L-seryl-[protein] + ADP + H(+)</text>
        <dbReference type="Rhea" id="RHEA:17989"/>
        <dbReference type="Rhea" id="RHEA-COMP:9863"/>
        <dbReference type="Rhea" id="RHEA-COMP:11604"/>
        <dbReference type="ChEBI" id="CHEBI:15378"/>
        <dbReference type="ChEBI" id="CHEBI:29999"/>
        <dbReference type="ChEBI" id="CHEBI:30616"/>
        <dbReference type="ChEBI" id="CHEBI:83421"/>
        <dbReference type="ChEBI" id="CHEBI:456216"/>
        <dbReference type="EC" id="2.7.11.1"/>
    </reaction>
</comment>
<organism evidence="12 13">
    <name type="scientific">Aphanomyces stellatus</name>
    <dbReference type="NCBI Taxonomy" id="120398"/>
    <lineage>
        <taxon>Eukaryota</taxon>
        <taxon>Sar</taxon>
        <taxon>Stramenopiles</taxon>
        <taxon>Oomycota</taxon>
        <taxon>Saprolegniomycetes</taxon>
        <taxon>Saprolegniales</taxon>
        <taxon>Verrucalvaceae</taxon>
        <taxon>Aphanomyces</taxon>
    </lineage>
</organism>
<reference evidence="12 13" key="1">
    <citation type="submission" date="2019-03" db="EMBL/GenBank/DDBJ databases">
        <authorList>
            <person name="Gaulin E."/>
            <person name="Dumas B."/>
        </authorList>
    </citation>
    <scope>NUCLEOTIDE SEQUENCE [LARGE SCALE GENOMIC DNA]</scope>
    <source>
        <strain evidence="12">CBS 568.67</strain>
    </source>
</reference>
<dbReference type="InterPro" id="IPR011009">
    <property type="entry name" value="Kinase-like_dom_sf"/>
</dbReference>
<dbReference type="Pfam" id="PF00069">
    <property type="entry name" value="Pkinase"/>
    <property type="match status" value="1"/>
</dbReference>
<evidence type="ECO:0000313" key="13">
    <source>
        <dbReference type="Proteomes" id="UP000332933"/>
    </source>
</evidence>
<comment type="catalytic activity">
    <reaction evidence="7">
        <text>L-threonyl-[protein] + ATP = O-phospho-L-threonyl-[protein] + ADP + H(+)</text>
        <dbReference type="Rhea" id="RHEA:46608"/>
        <dbReference type="Rhea" id="RHEA-COMP:11060"/>
        <dbReference type="Rhea" id="RHEA-COMP:11605"/>
        <dbReference type="ChEBI" id="CHEBI:15378"/>
        <dbReference type="ChEBI" id="CHEBI:30013"/>
        <dbReference type="ChEBI" id="CHEBI:30616"/>
        <dbReference type="ChEBI" id="CHEBI:61977"/>
        <dbReference type="ChEBI" id="CHEBI:456216"/>
        <dbReference type="EC" id="2.7.11.1"/>
    </reaction>
</comment>
<evidence type="ECO:0000256" key="7">
    <source>
        <dbReference type="ARBA" id="ARBA00047899"/>
    </source>
</evidence>